<reference evidence="7" key="1">
    <citation type="submission" date="2013-07" db="EMBL/GenBank/DDBJ databases">
        <authorList>
            <person name="McIlroy S."/>
        </authorList>
    </citation>
    <scope>NUCLEOTIDE SEQUENCE [LARGE SCALE GENOMIC DNA]</scope>
    <source>
        <strain evidence="7">Run_A_D11</strain>
    </source>
</reference>
<keyword evidence="8" id="KW-1185">Reference proteome</keyword>
<keyword evidence="4 6" id="KW-1133">Transmembrane helix</keyword>
<evidence type="ECO:0000313" key="8">
    <source>
        <dbReference type="Proteomes" id="UP000035760"/>
    </source>
</evidence>
<dbReference type="Pfam" id="PF02104">
    <property type="entry name" value="SURF1"/>
    <property type="match status" value="1"/>
</dbReference>
<dbReference type="CDD" id="cd06662">
    <property type="entry name" value="SURF1"/>
    <property type="match status" value="1"/>
</dbReference>
<dbReference type="PANTHER" id="PTHR23427">
    <property type="entry name" value="SURFEIT LOCUS PROTEIN"/>
    <property type="match status" value="1"/>
</dbReference>
<gene>
    <name evidence="7" type="ORF">BN873_150065</name>
</gene>
<comment type="subcellular location">
    <subcellularLocation>
        <location evidence="6">Cell membrane</location>
        <topology evidence="6">Multi-pass membrane protein</topology>
    </subcellularLocation>
    <subcellularLocation>
        <location evidence="1">Membrane</location>
    </subcellularLocation>
</comment>
<accession>W6M1G9</accession>
<dbReference type="PROSITE" id="PS50895">
    <property type="entry name" value="SURF1"/>
    <property type="match status" value="1"/>
</dbReference>
<dbReference type="STRING" id="1400863.BN873_150065"/>
<evidence type="ECO:0000256" key="4">
    <source>
        <dbReference type="ARBA" id="ARBA00022989"/>
    </source>
</evidence>
<sequence>MYIRFGDWLFRPGRASTVGVLLVLPFLLALGFWQLDRARQKAQLQEAFAERFQQPPVALQEIDASDPANRYRRVSVIGCYDSRHQFLLDNQVHDSQPGYHVLTPLHPREGTAILINRGWLPLGTSRQALPDIMIREESVAVTGWLGQPANPGLRWGEATGGNQTWPRILPYVTYQELAELLGYSLQPAMILLDPESPAGYGRDWQPRFGGSGPERHRGYAVQWFALAAALIMLYVAANTERFPRPKSL</sequence>
<evidence type="ECO:0000256" key="1">
    <source>
        <dbReference type="ARBA" id="ARBA00004370"/>
    </source>
</evidence>
<keyword evidence="6" id="KW-1003">Cell membrane</keyword>
<dbReference type="InterPro" id="IPR002994">
    <property type="entry name" value="Surf1/Shy1"/>
</dbReference>
<dbReference type="GO" id="GO:0005886">
    <property type="term" value="C:plasma membrane"/>
    <property type="evidence" value="ECO:0007669"/>
    <property type="project" value="UniProtKB-SubCell"/>
</dbReference>
<feature type="transmembrane region" description="Helical" evidence="6">
    <location>
        <begin position="219"/>
        <end position="237"/>
    </location>
</feature>
<comment type="caution">
    <text evidence="7">The sequence shown here is derived from an EMBL/GenBank/DDBJ whole genome shotgun (WGS) entry which is preliminary data.</text>
</comment>
<protein>
    <recommendedName>
        <fullName evidence="6">SURF1-like protein</fullName>
    </recommendedName>
</protein>
<proteinExistence type="inferred from homology"/>
<evidence type="ECO:0000256" key="5">
    <source>
        <dbReference type="ARBA" id="ARBA00023136"/>
    </source>
</evidence>
<feature type="transmembrane region" description="Helical" evidence="6">
    <location>
        <begin position="15"/>
        <end position="35"/>
    </location>
</feature>
<organism evidence="7 8">
    <name type="scientific">Candidatus Competibacter denitrificans Run_A_D11</name>
    <dbReference type="NCBI Taxonomy" id="1400863"/>
    <lineage>
        <taxon>Bacteria</taxon>
        <taxon>Pseudomonadati</taxon>
        <taxon>Pseudomonadota</taxon>
        <taxon>Gammaproteobacteria</taxon>
        <taxon>Candidatus Competibacteraceae</taxon>
        <taxon>Candidatus Competibacter</taxon>
    </lineage>
</organism>
<reference evidence="7" key="2">
    <citation type="submission" date="2014-03" db="EMBL/GenBank/DDBJ databases">
        <title>Candidatus Competibacter-lineage genomes retrieved from metagenomes reveal functional metabolic diversity.</title>
        <authorList>
            <person name="McIlroy S.J."/>
            <person name="Albertsen M."/>
            <person name="Andresen E.K."/>
            <person name="Saunders A.M."/>
            <person name="Kristiansen R."/>
            <person name="Stokholm-Bjerregaard M."/>
            <person name="Nielsen K.L."/>
            <person name="Nielsen P.H."/>
        </authorList>
    </citation>
    <scope>NUCLEOTIDE SEQUENCE</scope>
    <source>
        <strain evidence="7">Run_A_D11</strain>
    </source>
</reference>
<name>W6M1G9_9GAMM</name>
<dbReference type="Proteomes" id="UP000035760">
    <property type="component" value="Unassembled WGS sequence"/>
</dbReference>
<evidence type="ECO:0000256" key="3">
    <source>
        <dbReference type="ARBA" id="ARBA00022692"/>
    </source>
</evidence>
<evidence type="ECO:0000313" key="7">
    <source>
        <dbReference type="EMBL" id="CDI01277.1"/>
    </source>
</evidence>
<evidence type="ECO:0000256" key="2">
    <source>
        <dbReference type="ARBA" id="ARBA00007165"/>
    </source>
</evidence>
<keyword evidence="3 6" id="KW-0812">Transmembrane</keyword>
<comment type="similarity">
    <text evidence="2 6">Belongs to the SURF1 family.</text>
</comment>
<dbReference type="PANTHER" id="PTHR23427:SF2">
    <property type="entry name" value="SURFEIT LOCUS PROTEIN 1"/>
    <property type="match status" value="1"/>
</dbReference>
<dbReference type="EMBL" id="CBTJ020000020">
    <property type="protein sequence ID" value="CDI01277.1"/>
    <property type="molecule type" value="Genomic_DNA"/>
</dbReference>
<keyword evidence="5 6" id="KW-0472">Membrane</keyword>
<dbReference type="AlphaFoldDB" id="W6M1G9"/>
<evidence type="ECO:0000256" key="6">
    <source>
        <dbReference type="RuleBase" id="RU363076"/>
    </source>
</evidence>
<dbReference type="InterPro" id="IPR045214">
    <property type="entry name" value="Surf1/Surf4"/>
</dbReference>
<dbReference type="RefSeq" id="WP_048670394.1">
    <property type="nucleotide sequence ID" value="NZ_CBTJ020000020.1"/>
</dbReference>